<evidence type="ECO:0000313" key="2">
    <source>
        <dbReference type="Proteomes" id="UP001500266"/>
    </source>
</evidence>
<comment type="caution">
    <text evidence="1">The sequence shown here is derived from an EMBL/GenBank/DDBJ whole genome shotgun (WGS) entry which is preliminary data.</text>
</comment>
<gene>
    <name evidence="1" type="ORF">GCM10022416_00080</name>
</gene>
<organism evidence="1 2">
    <name type="scientific">Actinomadura keratinilytica</name>
    <dbReference type="NCBI Taxonomy" id="547461"/>
    <lineage>
        <taxon>Bacteria</taxon>
        <taxon>Bacillati</taxon>
        <taxon>Actinomycetota</taxon>
        <taxon>Actinomycetes</taxon>
        <taxon>Streptosporangiales</taxon>
        <taxon>Thermomonosporaceae</taxon>
        <taxon>Actinomadura</taxon>
    </lineage>
</organism>
<accession>A0ABP7XW04</accession>
<reference evidence="2" key="1">
    <citation type="journal article" date="2019" name="Int. J. Syst. Evol. Microbiol.">
        <title>The Global Catalogue of Microorganisms (GCM) 10K type strain sequencing project: providing services to taxonomists for standard genome sequencing and annotation.</title>
        <authorList>
            <consortium name="The Broad Institute Genomics Platform"/>
            <consortium name="The Broad Institute Genome Sequencing Center for Infectious Disease"/>
            <person name="Wu L."/>
            <person name="Ma J."/>
        </authorList>
    </citation>
    <scope>NUCLEOTIDE SEQUENCE [LARGE SCALE GENOMIC DNA]</scope>
    <source>
        <strain evidence="2">JCM 17316</strain>
    </source>
</reference>
<sequence>MDGKRAEEERPPCPHCGGRLAPIRYGLPDFSEELERALDAGEIVLGGCELASERWGCPQCGGRYVDVPGEHRSAGSPADR</sequence>
<protein>
    <submittedName>
        <fullName evidence="1">Uncharacterized protein</fullName>
    </submittedName>
</protein>
<evidence type="ECO:0000313" key="1">
    <source>
        <dbReference type="EMBL" id="GAA4126505.1"/>
    </source>
</evidence>
<name>A0ABP7XW04_9ACTN</name>
<dbReference type="RefSeq" id="WP_345016078.1">
    <property type="nucleotide sequence ID" value="NZ_BAABDO010000001.1"/>
</dbReference>
<keyword evidence="2" id="KW-1185">Reference proteome</keyword>
<proteinExistence type="predicted"/>
<dbReference type="Proteomes" id="UP001500266">
    <property type="component" value="Unassembled WGS sequence"/>
</dbReference>
<dbReference type="EMBL" id="BAABDO010000001">
    <property type="protein sequence ID" value="GAA4126505.1"/>
    <property type="molecule type" value="Genomic_DNA"/>
</dbReference>